<proteinExistence type="predicted"/>
<evidence type="ECO:0000313" key="1">
    <source>
        <dbReference type="EMBL" id="MBX70512.1"/>
    </source>
</evidence>
<dbReference type="EMBL" id="GGEC01090028">
    <property type="protein sequence ID" value="MBX70512.1"/>
    <property type="molecule type" value="Transcribed_RNA"/>
</dbReference>
<organism evidence="1">
    <name type="scientific">Rhizophora mucronata</name>
    <name type="common">Asiatic mangrove</name>
    <dbReference type="NCBI Taxonomy" id="61149"/>
    <lineage>
        <taxon>Eukaryota</taxon>
        <taxon>Viridiplantae</taxon>
        <taxon>Streptophyta</taxon>
        <taxon>Embryophyta</taxon>
        <taxon>Tracheophyta</taxon>
        <taxon>Spermatophyta</taxon>
        <taxon>Magnoliopsida</taxon>
        <taxon>eudicotyledons</taxon>
        <taxon>Gunneridae</taxon>
        <taxon>Pentapetalae</taxon>
        <taxon>rosids</taxon>
        <taxon>fabids</taxon>
        <taxon>Malpighiales</taxon>
        <taxon>Rhizophoraceae</taxon>
        <taxon>Rhizophora</taxon>
    </lineage>
</organism>
<accession>A0A2P2QU13</accession>
<name>A0A2P2QU13_RHIMU</name>
<sequence length="57" mass="6534">MIDLIANIFVECRLLSGPFYCEHDEFNKTANFSNFVIWPATVLKHTFSTIGGRNLIQ</sequence>
<protein>
    <submittedName>
        <fullName evidence="1">Uncharacterized protein</fullName>
    </submittedName>
</protein>
<dbReference type="AlphaFoldDB" id="A0A2P2QU13"/>
<reference evidence="1" key="1">
    <citation type="submission" date="2018-02" db="EMBL/GenBank/DDBJ databases">
        <title>Rhizophora mucronata_Transcriptome.</title>
        <authorList>
            <person name="Meera S.P."/>
            <person name="Sreeshan A."/>
            <person name="Augustine A."/>
        </authorList>
    </citation>
    <scope>NUCLEOTIDE SEQUENCE</scope>
    <source>
        <tissue evidence="1">Leaf</tissue>
    </source>
</reference>